<feature type="transmembrane region" description="Helical" evidence="5">
    <location>
        <begin position="348"/>
        <end position="367"/>
    </location>
</feature>
<feature type="region of interest" description="Disordered" evidence="6">
    <location>
        <begin position="176"/>
        <end position="227"/>
    </location>
</feature>
<evidence type="ECO:0000313" key="8">
    <source>
        <dbReference type="Proteomes" id="UP000001975"/>
    </source>
</evidence>
<dbReference type="KEGG" id="hwa:HQ_3724A"/>
<feature type="transmembrane region" description="Helical" evidence="5">
    <location>
        <begin position="150"/>
        <end position="167"/>
    </location>
</feature>
<gene>
    <name evidence="7" type="ordered locus">HQ_3724A</name>
</gene>
<dbReference type="InterPro" id="IPR002781">
    <property type="entry name" value="TM_pro_TauE-like"/>
</dbReference>
<dbReference type="GO" id="GO:0005886">
    <property type="term" value="C:plasma membrane"/>
    <property type="evidence" value="ECO:0007669"/>
    <property type="project" value="UniProtKB-SubCell"/>
</dbReference>
<keyword evidence="2 5" id="KW-0812">Transmembrane</keyword>
<dbReference type="GeneID" id="4193649"/>
<feature type="transmembrane region" description="Helical" evidence="5">
    <location>
        <begin position="16"/>
        <end position="38"/>
    </location>
</feature>
<dbReference type="eggNOG" id="arCOG02050">
    <property type="taxonomic scope" value="Archaea"/>
</dbReference>
<evidence type="ECO:0000256" key="4">
    <source>
        <dbReference type="ARBA" id="ARBA00023136"/>
    </source>
</evidence>
<evidence type="ECO:0000256" key="5">
    <source>
        <dbReference type="RuleBase" id="RU363041"/>
    </source>
</evidence>
<feature type="transmembrane region" description="Helical" evidence="5">
    <location>
        <begin position="246"/>
        <end position="271"/>
    </location>
</feature>
<proteinExistence type="inferred from homology"/>
<reference evidence="7 8" key="1">
    <citation type="journal article" date="2006" name="BMC Genomics">
        <title>The genome of the square archaeon Haloquadratum walsbyi: life at the limits of water activity.</title>
        <authorList>
            <person name="Bolhuis H.H."/>
            <person name="Palm P.P."/>
            <person name="Wende A.W."/>
            <person name="Falb M.M."/>
            <person name="Rampp M.M."/>
            <person name="Rodriguez-Valera F.F."/>
            <person name="Pfeiffer F.F."/>
            <person name="Oesterhelt D.D."/>
        </authorList>
    </citation>
    <scope>NUCLEOTIDE SEQUENCE [LARGE SCALE GENOMIC DNA]</scope>
    <source>
        <strain evidence="8">DSM 16790 / HBSQ001</strain>
    </source>
</reference>
<accession>Q18E23</accession>
<keyword evidence="8" id="KW-1185">Reference proteome</keyword>
<feature type="transmembrane region" description="Helical" evidence="5">
    <location>
        <begin position="95"/>
        <end position="115"/>
    </location>
</feature>
<protein>
    <recommendedName>
        <fullName evidence="5">Probable membrane transporter protein</fullName>
    </recommendedName>
</protein>
<dbReference type="RefSeq" id="WP_011572892.1">
    <property type="nucleotide sequence ID" value="NC_008212.1"/>
</dbReference>
<keyword evidence="5" id="KW-1003">Cell membrane</keyword>
<dbReference type="Proteomes" id="UP000001975">
    <property type="component" value="Chromosome"/>
</dbReference>
<evidence type="ECO:0000256" key="2">
    <source>
        <dbReference type="ARBA" id="ARBA00022692"/>
    </source>
</evidence>
<feature type="transmembrane region" description="Helical" evidence="5">
    <location>
        <begin position="50"/>
        <end position="83"/>
    </location>
</feature>
<sequence length="368" mass="38990">MSSVSYSHIQKSFLRYQHIFVLIAPIAFITTVLLIAPTPTNVGIEYWVQYWWLFPAFLLGATMVNTVGISGSAVFVPFLIFIFPLFAQPLEPETLVKVGLISEAFGLSSSAVAFIQHGLVDRRLSIALVAGAIPFVVGGALLSFIIPEPLFHGLLAIALLAASYLLFQTDLDHEHENETSAESVDDDTNIDRTASDGGISSLPNDEDKLGPAGVSTDENGQVTRVDRQGDDYQYTRAGYLRRFGNYSIGGIFQGLAGFGVGELGIISMLGTKVPVRVAIGTNHIVVALTAVLASVVHVFGGGLVGGHSISLASTPWNMVIFTVPATVLGGQIAPYVSNALSTNTIKTFVGGLFAIIAVALFMMAAGGI</sequence>
<dbReference type="STRING" id="362976.HQ_3724A"/>
<feature type="transmembrane region" description="Helical" evidence="5">
    <location>
        <begin position="316"/>
        <end position="336"/>
    </location>
</feature>
<keyword evidence="3 5" id="KW-1133">Transmembrane helix</keyword>
<feature type="transmembrane region" description="Helical" evidence="5">
    <location>
        <begin position="283"/>
        <end position="304"/>
    </location>
</feature>
<organism evidence="7 8">
    <name type="scientific">Haloquadratum walsbyi (strain DSM 16790 / HBSQ001)</name>
    <dbReference type="NCBI Taxonomy" id="362976"/>
    <lineage>
        <taxon>Archaea</taxon>
        <taxon>Methanobacteriati</taxon>
        <taxon>Methanobacteriota</taxon>
        <taxon>Stenosarchaea group</taxon>
        <taxon>Halobacteria</taxon>
        <taxon>Halobacteriales</taxon>
        <taxon>Haloferacaceae</taxon>
        <taxon>Haloquadratum</taxon>
    </lineage>
</organism>
<dbReference type="EMBL" id="AM180088">
    <property type="protein sequence ID" value="CAJ53810.1"/>
    <property type="molecule type" value="Genomic_DNA"/>
</dbReference>
<evidence type="ECO:0000256" key="3">
    <source>
        <dbReference type="ARBA" id="ARBA00022989"/>
    </source>
</evidence>
<comment type="subcellular location">
    <subcellularLocation>
        <location evidence="5">Cell membrane</location>
        <topology evidence="5">Multi-pass membrane protein</topology>
    </subcellularLocation>
    <subcellularLocation>
        <location evidence="1">Membrane</location>
        <topology evidence="1">Multi-pass membrane protein</topology>
    </subcellularLocation>
</comment>
<name>Q18E23_HALWD</name>
<comment type="similarity">
    <text evidence="5">Belongs to the 4-toluene sulfonate uptake permease (TSUP) (TC 2.A.102) family.</text>
</comment>
<dbReference type="InterPro" id="IPR051598">
    <property type="entry name" value="TSUP/Inactive_protease-like"/>
</dbReference>
<dbReference type="PANTHER" id="PTHR43701">
    <property type="entry name" value="MEMBRANE TRANSPORTER PROTEIN MJ0441-RELATED"/>
    <property type="match status" value="1"/>
</dbReference>
<dbReference type="Pfam" id="PF01925">
    <property type="entry name" value="TauE"/>
    <property type="match status" value="1"/>
</dbReference>
<evidence type="ECO:0000256" key="6">
    <source>
        <dbReference type="SAM" id="MobiDB-lite"/>
    </source>
</evidence>
<evidence type="ECO:0000313" key="7">
    <source>
        <dbReference type="EMBL" id="CAJ53810.1"/>
    </source>
</evidence>
<feature type="transmembrane region" description="Helical" evidence="5">
    <location>
        <begin position="124"/>
        <end position="144"/>
    </location>
</feature>
<dbReference type="HOGENOM" id="CLU_045498_3_0_2"/>
<dbReference type="PANTHER" id="PTHR43701:SF5">
    <property type="entry name" value="MEMBRANE TRANSPORTER PROTEIN-RELATED"/>
    <property type="match status" value="1"/>
</dbReference>
<dbReference type="AlphaFoldDB" id="Q18E23"/>
<evidence type="ECO:0000256" key="1">
    <source>
        <dbReference type="ARBA" id="ARBA00004141"/>
    </source>
</evidence>
<keyword evidence="4 5" id="KW-0472">Membrane</keyword>